<dbReference type="PANTHER" id="PTHR12383">
    <property type="entry name" value="PROTEASE FAMILY S26 MITOCHONDRIAL INNER MEMBRANE PROTEASE-RELATED"/>
    <property type="match status" value="1"/>
</dbReference>
<comment type="catalytic activity">
    <reaction evidence="6">
        <text>Cleavage of hydrophobic, N-terminal signal or leader sequences from secreted and periplasmic proteins.</text>
        <dbReference type="EC" id="3.4.21.89"/>
    </reaction>
</comment>
<dbReference type="NCBIfam" id="TIGR02227">
    <property type="entry name" value="sigpep_I_bact"/>
    <property type="match status" value="1"/>
</dbReference>
<dbReference type="GO" id="GO:0006465">
    <property type="term" value="P:signal peptide processing"/>
    <property type="evidence" value="ECO:0007669"/>
    <property type="project" value="InterPro"/>
</dbReference>
<dbReference type="AlphaFoldDB" id="A0A426DR67"/>
<evidence type="ECO:0000256" key="3">
    <source>
        <dbReference type="ARBA" id="ARBA00023136"/>
    </source>
</evidence>
<keyword evidence="9" id="KW-1185">Reference proteome</keyword>
<dbReference type="GO" id="GO:0005886">
    <property type="term" value="C:plasma membrane"/>
    <property type="evidence" value="ECO:0007669"/>
    <property type="project" value="UniProtKB-SubCell"/>
</dbReference>
<dbReference type="EC" id="3.4.21.89" evidence="6"/>
<evidence type="ECO:0000313" key="9">
    <source>
        <dbReference type="Proteomes" id="UP000274920"/>
    </source>
</evidence>
<dbReference type="Pfam" id="PF10502">
    <property type="entry name" value="Peptidase_S26"/>
    <property type="match status" value="1"/>
</dbReference>
<feature type="domain" description="Peptidase S26" evidence="7">
    <location>
        <begin position="2"/>
        <end position="142"/>
    </location>
</feature>
<keyword evidence="6" id="KW-0645">Protease</keyword>
<organism evidence="8 9">
    <name type="scientific">Schaedlerella arabinosiphila</name>
    <dbReference type="NCBI Taxonomy" id="2044587"/>
    <lineage>
        <taxon>Bacteria</taxon>
        <taxon>Bacillati</taxon>
        <taxon>Bacillota</taxon>
        <taxon>Clostridia</taxon>
        <taxon>Lachnospirales</taxon>
        <taxon>Lachnospiraceae</taxon>
        <taxon>Schaedlerella</taxon>
    </lineage>
</organism>
<evidence type="ECO:0000256" key="5">
    <source>
        <dbReference type="PIRSR" id="PIRSR600223-1"/>
    </source>
</evidence>
<feature type="active site" evidence="5">
    <location>
        <position position="62"/>
    </location>
</feature>
<evidence type="ECO:0000256" key="6">
    <source>
        <dbReference type="RuleBase" id="RU362042"/>
    </source>
</evidence>
<dbReference type="SUPFAM" id="SSF51306">
    <property type="entry name" value="LexA/Signal peptidase"/>
    <property type="match status" value="1"/>
</dbReference>
<dbReference type="Proteomes" id="UP000274920">
    <property type="component" value="Unassembled WGS sequence"/>
</dbReference>
<comment type="caution">
    <text evidence="8">The sequence shown here is derived from an EMBL/GenBank/DDBJ whole genome shotgun (WGS) entry which is preliminary data.</text>
</comment>
<proteinExistence type="inferred from homology"/>
<evidence type="ECO:0000313" key="8">
    <source>
        <dbReference type="EMBL" id="RRK35327.1"/>
    </source>
</evidence>
<evidence type="ECO:0000256" key="2">
    <source>
        <dbReference type="ARBA" id="ARBA00022801"/>
    </source>
</evidence>
<evidence type="ECO:0000256" key="1">
    <source>
        <dbReference type="ARBA" id="ARBA00004401"/>
    </source>
</evidence>
<dbReference type="InterPro" id="IPR036286">
    <property type="entry name" value="LexA/Signal_pep-like_sf"/>
</dbReference>
<keyword evidence="2 6" id="KW-0378">Hydrolase</keyword>
<accession>A0A426DR67</accession>
<dbReference type="PANTHER" id="PTHR12383:SF16">
    <property type="entry name" value="MITOCHONDRIAL INNER MEMBRANE PROTEASE SUBUNIT 1"/>
    <property type="match status" value="1"/>
</dbReference>
<dbReference type="InterPro" id="IPR000223">
    <property type="entry name" value="Pept_S26A_signal_pept_1"/>
</dbReference>
<dbReference type="Gene3D" id="2.10.109.10">
    <property type="entry name" value="Umud Fragment, subunit A"/>
    <property type="match status" value="1"/>
</dbReference>
<keyword evidence="3" id="KW-0472">Membrane</keyword>
<evidence type="ECO:0000256" key="4">
    <source>
        <dbReference type="ARBA" id="ARBA00038445"/>
    </source>
</evidence>
<reference evidence="8" key="1">
    <citation type="submission" date="2018-10" db="EMBL/GenBank/DDBJ databases">
        <title>Schaedlerella arabinophila gen. nov. sp. nov., isolated from the mouse intestinal tract and comparative analysis with the genome of the closely related altered Schaedler flora strain ASF502.</title>
        <authorList>
            <person name="Miyake S."/>
            <person name="Soh M."/>
            <person name="Seedorf H."/>
        </authorList>
    </citation>
    <scope>NUCLEOTIDE SEQUENCE [LARGE SCALE GENOMIC DNA]</scope>
    <source>
        <strain evidence="8">DSM 106076</strain>
    </source>
</reference>
<dbReference type="CDD" id="cd06530">
    <property type="entry name" value="S26_SPase_I"/>
    <property type="match status" value="1"/>
</dbReference>
<name>A0A426DR67_9FIRM</name>
<dbReference type="InterPro" id="IPR052064">
    <property type="entry name" value="Mito_IMP1_subunit"/>
</dbReference>
<dbReference type="EMBL" id="RHJS01000002">
    <property type="protein sequence ID" value="RRK35327.1"/>
    <property type="molecule type" value="Genomic_DNA"/>
</dbReference>
<dbReference type="InterPro" id="IPR019533">
    <property type="entry name" value="Peptidase_S26"/>
</dbReference>
<comment type="similarity">
    <text evidence="4">Belongs to the peptidase S26 family. IMP1 subfamily.</text>
</comment>
<dbReference type="PRINTS" id="PR00727">
    <property type="entry name" value="LEADERPTASE"/>
</dbReference>
<dbReference type="GO" id="GO:0004252">
    <property type="term" value="F:serine-type endopeptidase activity"/>
    <property type="evidence" value="ECO:0007669"/>
    <property type="project" value="InterPro"/>
</dbReference>
<feature type="active site" evidence="5">
    <location>
        <position position="24"/>
    </location>
</feature>
<comment type="subcellular location">
    <subcellularLocation>
        <location evidence="1">Cell membrane</location>
        <topology evidence="1">Single-pass type II membrane protein</topology>
    </subcellularLocation>
    <subcellularLocation>
        <location evidence="6">Membrane</location>
        <topology evidence="6">Single-pass type II membrane protein</topology>
    </subcellularLocation>
</comment>
<evidence type="ECO:0000259" key="7">
    <source>
        <dbReference type="Pfam" id="PF10502"/>
    </source>
</evidence>
<sequence>MITACLIVAVFHVFFDIAYVSGNSMEPVFYEGDILLLRKWGMPQKGDMVAAYIEELDYDVVKRILASEGDRVTTAYEGLFLNGEMVAESVKGIQEERKKQERQEFILPPDQYFLIGENQEVSLDSRVFGCIGKSAVRGIVVCKLF</sequence>
<gene>
    <name evidence="8" type="primary">lepB</name>
    <name evidence="8" type="ORF">EBB54_12780</name>
</gene>
<dbReference type="GO" id="GO:0009003">
    <property type="term" value="F:signal peptidase activity"/>
    <property type="evidence" value="ECO:0007669"/>
    <property type="project" value="UniProtKB-EC"/>
</dbReference>
<protein>
    <recommendedName>
        <fullName evidence="6">Signal peptidase I</fullName>
        <ecNumber evidence="6">3.4.21.89</ecNumber>
    </recommendedName>
</protein>